<accession>A0A8J1UYT6</accession>
<keyword evidence="1 2" id="KW-0645">Protease</keyword>
<reference evidence="4" key="1">
    <citation type="submission" date="2022-03" db="EMBL/GenBank/DDBJ databases">
        <authorList>
            <person name="Martin C."/>
        </authorList>
    </citation>
    <scope>NUCLEOTIDE SEQUENCE</scope>
</reference>
<dbReference type="GO" id="GO:0004222">
    <property type="term" value="F:metalloendopeptidase activity"/>
    <property type="evidence" value="ECO:0007669"/>
    <property type="project" value="UniProtKB-UniRule"/>
</dbReference>
<feature type="binding site" evidence="1">
    <location>
        <position position="221"/>
    </location>
    <ligand>
        <name>Zn(2+)</name>
        <dbReference type="ChEBI" id="CHEBI:29105"/>
        <note>catalytic</note>
    </ligand>
</feature>
<comment type="cofactor">
    <cofactor evidence="1 2">
        <name>Zn(2+)</name>
        <dbReference type="ChEBI" id="CHEBI:29105"/>
    </cofactor>
    <text evidence="1 2">Binds 1 zinc ion per subunit.</text>
</comment>
<dbReference type="SUPFAM" id="SSF55486">
    <property type="entry name" value="Metalloproteases ('zincins'), catalytic domain"/>
    <property type="match status" value="1"/>
</dbReference>
<sequence>MNLLTVFGVIILSGFLLAIVADAKSRKPEVRPRPKQVKLKSCTKSVCVDADAYENDDDDTEFVRGKGKGKGNGNGKGRRHNHSNNPEEKNQDPSLEEGDILPSIKRDGRGRFRRNAMAIDPYDDRWTGGKVPYIIRPEFTDEDKKVIQAAMEHIEMKTQTDATKCIEFVQRTTEISYLEIKKEAGCSSYVGNYWFLDAQPVNLDTYCIKYGPGVAVHEMLHALGFHHEHMRTDRDNYVTINFDNVNPERVKNFEKLADSHNYEPYDYASILHYSSDAFSKQLASGHTIEAKDSSKTDLIGQRLALSNKDIREIQKLYGCPVTPAVDPPVVDSFCTNEESDTLCTFVNLNEECWTALPITDDTRPDYEMTLWDYFKGTALQMDPSKLKPGTVGRFQMNGVPANTYCFAINYYMFGANGKLEVYVISSTGRELTVHTIQGPLPEDTWYFKYVTLLQADTFSVGLKGTMGTVGKMLIDDINLFTMPESGFCDDFMLDKRRR</sequence>
<evidence type="ECO:0000313" key="5">
    <source>
        <dbReference type="Proteomes" id="UP000749559"/>
    </source>
</evidence>
<protein>
    <recommendedName>
        <fullName evidence="2">Metalloendopeptidase</fullName>
        <ecNumber evidence="2">3.4.24.-</ecNumber>
    </recommendedName>
</protein>
<feature type="active site" evidence="1">
    <location>
        <position position="218"/>
    </location>
</feature>
<keyword evidence="2" id="KW-0732">Signal</keyword>
<feature type="chain" id="PRO_5042621127" description="Metalloendopeptidase" evidence="2">
    <location>
        <begin position="19"/>
        <end position="498"/>
    </location>
</feature>
<dbReference type="Pfam" id="PF01400">
    <property type="entry name" value="Astacin"/>
    <property type="match status" value="1"/>
</dbReference>
<feature type="signal peptide" evidence="2">
    <location>
        <begin position="1"/>
        <end position="18"/>
    </location>
</feature>
<feature type="region of interest" description="Disordered" evidence="3">
    <location>
        <begin position="58"/>
        <end position="106"/>
    </location>
</feature>
<keyword evidence="5" id="KW-1185">Reference proteome</keyword>
<dbReference type="GO" id="GO:0008270">
    <property type="term" value="F:zinc ion binding"/>
    <property type="evidence" value="ECO:0007669"/>
    <property type="project" value="UniProtKB-UniRule"/>
</dbReference>
<evidence type="ECO:0000256" key="2">
    <source>
        <dbReference type="RuleBase" id="RU361183"/>
    </source>
</evidence>
<evidence type="ECO:0000256" key="1">
    <source>
        <dbReference type="PROSITE-ProRule" id="PRU01211"/>
    </source>
</evidence>
<dbReference type="InterPro" id="IPR000998">
    <property type="entry name" value="MAM_dom"/>
</dbReference>
<dbReference type="PROSITE" id="PS51864">
    <property type="entry name" value="ASTACIN"/>
    <property type="match status" value="1"/>
</dbReference>
<keyword evidence="1 2" id="KW-0482">Metalloprotease</keyword>
<dbReference type="InterPro" id="IPR006026">
    <property type="entry name" value="Peptidase_Metallo"/>
</dbReference>
<dbReference type="AlphaFoldDB" id="A0A8J1UYT6"/>
<evidence type="ECO:0000256" key="3">
    <source>
        <dbReference type="SAM" id="MobiDB-lite"/>
    </source>
</evidence>
<feature type="binding site" evidence="1">
    <location>
        <position position="227"/>
    </location>
    <ligand>
        <name>Zn(2+)</name>
        <dbReference type="ChEBI" id="CHEBI:29105"/>
        <note>catalytic</note>
    </ligand>
</feature>
<dbReference type="PROSITE" id="PS50060">
    <property type="entry name" value="MAM_2"/>
    <property type="match status" value="1"/>
</dbReference>
<dbReference type="InterPro" id="IPR013320">
    <property type="entry name" value="ConA-like_dom_sf"/>
</dbReference>
<dbReference type="PANTHER" id="PTHR10127:SF883">
    <property type="entry name" value="ZINC METALLOPROTEINASE NAS-8"/>
    <property type="match status" value="1"/>
</dbReference>
<comment type="caution">
    <text evidence="1">Lacks conserved residue(s) required for the propagation of feature annotation.</text>
</comment>
<feature type="binding site" evidence="1">
    <location>
        <position position="217"/>
    </location>
    <ligand>
        <name>Zn(2+)</name>
        <dbReference type="ChEBI" id="CHEBI:29105"/>
        <note>catalytic</note>
    </ligand>
</feature>
<dbReference type="SMART" id="SM00235">
    <property type="entry name" value="ZnMc"/>
    <property type="match status" value="1"/>
</dbReference>
<keyword evidence="1 2" id="KW-0378">Hydrolase</keyword>
<dbReference type="EC" id="3.4.24.-" evidence="2"/>
<comment type="caution">
    <text evidence="4">The sequence shown here is derived from an EMBL/GenBank/DDBJ whole genome shotgun (WGS) entry which is preliminary data.</text>
</comment>
<dbReference type="SUPFAM" id="SSF49899">
    <property type="entry name" value="Concanavalin A-like lectins/glucanases"/>
    <property type="match status" value="1"/>
</dbReference>
<dbReference type="Gene3D" id="3.40.390.10">
    <property type="entry name" value="Collagenase (Catalytic Domain)"/>
    <property type="match status" value="1"/>
</dbReference>
<keyword evidence="1 2" id="KW-0479">Metal-binding</keyword>
<dbReference type="PANTHER" id="PTHR10127">
    <property type="entry name" value="DISCOIDIN, CUB, EGF, LAMININ , AND ZINC METALLOPROTEASE DOMAIN CONTAINING"/>
    <property type="match status" value="1"/>
</dbReference>
<dbReference type="InterPro" id="IPR034035">
    <property type="entry name" value="Astacin-like_dom"/>
</dbReference>
<dbReference type="Proteomes" id="UP000749559">
    <property type="component" value="Unassembled WGS sequence"/>
</dbReference>
<gene>
    <name evidence="4" type="ORF">OFUS_LOCUS13384</name>
</gene>
<dbReference type="CDD" id="cd04280">
    <property type="entry name" value="ZnMc_astacin_like"/>
    <property type="match status" value="1"/>
</dbReference>
<name>A0A8J1UYT6_OWEFU</name>
<dbReference type="EMBL" id="CAIIXF020000006">
    <property type="protein sequence ID" value="CAH1787743.1"/>
    <property type="molecule type" value="Genomic_DNA"/>
</dbReference>
<dbReference type="OrthoDB" id="291007at2759"/>
<dbReference type="Gene3D" id="2.60.120.200">
    <property type="match status" value="1"/>
</dbReference>
<proteinExistence type="predicted"/>
<dbReference type="GO" id="GO:0006508">
    <property type="term" value="P:proteolysis"/>
    <property type="evidence" value="ECO:0007669"/>
    <property type="project" value="UniProtKB-KW"/>
</dbReference>
<dbReference type="PRINTS" id="PR00480">
    <property type="entry name" value="ASTACIN"/>
</dbReference>
<dbReference type="InterPro" id="IPR024079">
    <property type="entry name" value="MetalloPept_cat_dom_sf"/>
</dbReference>
<keyword evidence="1 2" id="KW-0862">Zinc</keyword>
<organism evidence="4 5">
    <name type="scientific">Owenia fusiformis</name>
    <name type="common">Polychaete worm</name>
    <dbReference type="NCBI Taxonomy" id="6347"/>
    <lineage>
        <taxon>Eukaryota</taxon>
        <taxon>Metazoa</taxon>
        <taxon>Spiralia</taxon>
        <taxon>Lophotrochozoa</taxon>
        <taxon>Annelida</taxon>
        <taxon>Polychaeta</taxon>
        <taxon>Sedentaria</taxon>
        <taxon>Canalipalpata</taxon>
        <taxon>Sabellida</taxon>
        <taxon>Oweniida</taxon>
        <taxon>Oweniidae</taxon>
        <taxon>Owenia</taxon>
    </lineage>
</organism>
<dbReference type="InterPro" id="IPR001506">
    <property type="entry name" value="Peptidase_M12A"/>
</dbReference>
<evidence type="ECO:0000313" key="4">
    <source>
        <dbReference type="EMBL" id="CAH1787743.1"/>
    </source>
</evidence>
<dbReference type="GO" id="GO:0016020">
    <property type="term" value="C:membrane"/>
    <property type="evidence" value="ECO:0007669"/>
    <property type="project" value="InterPro"/>
</dbReference>